<dbReference type="GO" id="GO:0032050">
    <property type="term" value="F:clathrin heavy chain binding"/>
    <property type="evidence" value="ECO:0007669"/>
    <property type="project" value="TreeGrafter"/>
</dbReference>
<dbReference type="PANTHER" id="PTHR10639">
    <property type="entry name" value="CLATHRIN LIGHT CHAIN"/>
    <property type="match status" value="1"/>
</dbReference>
<dbReference type="Proteomes" id="UP001419268">
    <property type="component" value="Unassembled WGS sequence"/>
</dbReference>
<feature type="compositionally biased region" description="Low complexity" evidence="8">
    <location>
        <begin position="352"/>
        <end position="394"/>
    </location>
</feature>
<comment type="subcellular location">
    <subcellularLocation>
        <location evidence="2">Cytoplasmic vesicle membrane</location>
        <topology evidence="2">Peripheral membrane protein</topology>
        <orientation evidence="2">Cytoplasmic side</orientation>
    </subcellularLocation>
    <subcellularLocation>
        <location evidence="3">Membrane</location>
        <location evidence="3">Coated pit</location>
        <topology evidence="3">Peripheral membrane protein</topology>
        <orientation evidence="3">Cytoplasmic side</orientation>
    </subcellularLocation>
</comment>
<evidence type="ECO:0000256" key="3">
    <source>
        <dbReference type="ARBA" id="ARBA00004277"/>
    </source>
</evidence>
<dbReference type="InterPro" id="IPR000996">
    <property type="entry name" value="Clathrin_L-chain"/>
</dbReference>
<feature type="compositionally biased region" description="Basic and acidic residues" evidence="8">
    <location>
        <begin position="271"/>
        <end position="285"/>
    </location>
</feature>
<evidence type="ECO:0000256" key="8">
    <source>
        <dbReference type="SAM" id="MobiDB-lite"/>
    </source>
</evidence>
<evidence type="ECO:0000313" key="10">
    <source>
        <dbReference type="Proteomes" id="UP001419268"/>
    </source>
</evidence>
<keyword evidence="6" id="KW-0168">Coated pit</keyword>
<dbReference type="PANTHER" id="PTHR10639:SF7">
    <property type="entry name" value="CLATHRIN LIGHT CHAIN"/>
    <property type="match status" value="1"/>
</dbReference>
<gene>
    <name evidence="9" type="ORF">Scep_011268</name>
</gene>
<comment type="caution">
    <text evidence="9">The sequence shown here is derived from an EMBL/GenBank/DDBJ whole genome shotgun (WGS) entry which is preliminary data.</text>
</comment>
<feature type="region of interest" description="Disordered" evidence="8">
    <location>
        <begin position="313"/>
        <end position="394"/>
    </location>
</feature>
<dbReference type="GO" id="GO:0030132">
    <property type="term" value="C:clathrin coat of coated pit"/>
    <property type="evidence" value="ECO:0007669"/>
    <property type="project" value="InterPro"/>
</dbReference>
<feature type="region of interest" description="Disordered" evidence="8">
    <location>
        <begin position="271"/>
        <end position="301"/>
    </location>
</feature>
<evidence type="ECO:0008006" key="11">
    <source>
        <dbReference type="Google" id="ProtNLM"/>
    </source>
</evidence>
<feature type="compositionally biased region" description="Basic and acidic residues" evidence="8">
    <location>
        <begin position="327"/>
        <end position="351"/>
    </location>
</feature>
<dbReference type="GO" id="GO:0005198">
    <property type="term" value="F:structural molecule activity"/>
    <property type="evidence" value="ECO:0007669"/>
    <property type="project" value="InterPro"/>
</dbReference>
<feature type="region of interest" description="Disordered" evidence="8">
    <location>
        <begin position="1"/>
        <end position="117"/>
    </location>
</feature>
<evidence type="ECO:0000256" key="2">
    <source>
        <dbReference type="ARBA" id="ARBA00004180"/>
    </source>
</evidence>
<proteinExistence type="inferred from homology"/>
<feature type="compositionally biased region" description="Pro residues" evidence="8">
    <location>
        <begin position="316"/>
        <end position="326"/>
    </location>
</feature>
<dbReference type="GO" id="GO:0072583">
    <property type="term" value="P:clathrin-dependent endocytosis"/>
    <property type="evidence" value="ECO:0007669"/>
    <property type="project" value="TreeGrafter"/>
</dbReference>
<dbReference type="EMBL" id="JBBNAG010000005">
    <property type="protein sequence ID" value="KAK9131740.1"/>
    <property type="molecule type" value="Genomic_DNA"/>
</dbReference>
<evidence type="ECO:0000256" key="6">
    <source>
        <dbReference type="ARBA" id="ARBA00023176"/>
    </source>
</evidence>
<keyword evidence="10" id="KW-1185">Reference proteome</keyword>
<sequence>MASFDTFSNDGDELRTTDRPFDDGYIGYDPRLPSQRYESYTNFEEDEPSSKVDQADISDDLHSHGGFADSDEVPVRRNVEIAPPSPEMYGYGGGPAEEEVGNGGYSQSPFTEMPESNGHHGKAYDIGADADGIFSSDGPVLPPPMEMQAEEGFARREWRRLNAIHLEEKEKREKEMRIQILEEAEDFKRAFYEKRQTNRETNKTQNREREKVRVFPRIDCFLRSISYVSVLTFRSSCTSQLYLANQEKFHKNADKQYWKAIAELVPHEVPNIEKKRGKRDPDKKPSILVIQGPKPGKPTDMSRMRQVLVKLKHTPPPHMIPPPPPPKDAKDGKDSKDGKDAKNPKDAKDGKAAATGDATAPPTKDAAANGSPQQDTPAAAEDQPAAEPEPAAAA</sequence>
<dbReference type="GO" id="GO:0006886">
    <property type="term" value="P:intracellular protein transport"/>
    <property type="evidence" value="ECO:0007669"/>
    <property type="project" value="InterPro"/>
</dbReference>
<accession>A0AAP0P844</accession>
<protein>
    <recommendedName>
        <fullName evidence="11">Clathrin light chain</fullName>
    </recommendedName>
</protein>
<name>A0AAP0P844_9MAGN</name>
<feature type="compositionally biased region" description="Basic and acidic residues" evidence="8">
    <location>
        <begin position="48"/>
        <end position="63"/>
    </location>
</feature>
<organism evidence="9 10">
    <name type="scientific">Stephania cephalantha</name>
    <dbReference type="NCBI Taxonomy" id="152367"/>
    <lineage>
        <taxon>Eukaryota</taxon>
        <taxon>Viridiplantae</taxon>
        <taxon>Streptophyta</taxon>
        <taxon>Embryophyta</taxon>
        <taxon>Tracheophyta</taxon>
        <taxon>Spermatophyta</taxon>
        <taxon>Magnoliopsida</taxon>
        <taxon>Ranunculales</taxon>
        <taxon>Menispermaceae</taxon>
        <taxon>Menispermoideae</taxon>
        <taxon>Cissampelideae</taxon>
        <taxon>Stephania</taxon>
    </lineage>
</organism>
<reference evidence="9 10" key="1">
    <citation type="submission" date="2024-01" db="EMBL/GenBank/DDBJ databases">
        <title>Genome assemblies of Stephania.</title>
        <authorList>
            <person name="Yang L."/>
        </authorList>
    </citation>
    <scope>NUCLEOTIDE SEQUENCE [LARGE SCALE GENOMIC DNA]</scope>
    <source>
        <strain evidence="9">JXDWG</strain>
        <tissue evidence="9">Leaf</tissue>
    </source>
</reference>
<evidence type="ECO:0000313" key="9">
    <source>
        <dbReference type="EMBL" id="KAK9131740.1"/>
    </source>
</evidence>
<evidence type="ECO:0000256" key="1">
    <source>
        <dbReference type="ARBA" id="ARBA00003913"/>
    </source>
</evidence>
<keyword evidence="7" id="KW-0968">Cytoplasmic vesicle</keyword>
<evidence type="ECO:0000256" key="4">
    <source>
        <dbReference type="ARBA" id="ARBA00005263"/>
    </source>
</evidence>
<dbReference type="GO" id="GO:0030130">
    <property type="term" value="C:clathrin coat of trans-Golgi network vesicle"/>
    <property type="evidence" value="ECO:0007669"/>
    <property type="project" value="InterPro"/>
</dbReference>
<feature type="compositionally biased region" description="Basic and acidic residues" evidence="8">
    <location>
        <begin position="12"/>
        <end position="22"/>
    </location>
</feature>
<keyword evidence="5" id="KW-0472">Membrane</keyword>
<comment type="similarity">
    <text evidence="4">Belongs to the clathrin light chain family.</text>
</comment>
<evidence type="ECO:0000256" key="5">
    <source>
        <dbReference type="ARBA" id="ARBA00023136"/>
    </source>
</evidence>
<dbReference type="AlphaFoldDB" id="A0AAP0P844"/>
<evidence type="ECO:0000256" key="7">
    <source>
        <dbReference type="ARBA" id="ARBA00023329"/>
    </source>
</evidence>
<comment type="function">
    <text evidence="1">Clathrin is the major protein of the polyhedral coat of coated pits and vesicles.</text>
</comment>